<comment type="caution">
    <text evidence="8">The sequence shown here is derived from an EMBL/GenBank/DDBJ whole genome shotgun (WGS) entry which is preliminary data.</text>
</comment>
<dbReference type="NCBIfam" id="TIGR00421">
    <property type="entry name" value="ubiX_pad"/>
    <property type="match status" value="1"/>
</dbReference>
<feature type="binding site" evidence="5">
    <location>
        <position position="260"/>
    </location>
    <ligand>
        <name>dimethylallyl phosphate</name>
        <dbReference type="ChEBI" id="CHEBI:88052"/>
    </ligand>
</feature>
<feature type="binding site" evidence="5">
    <location>
        <position position="276"/>
    </location>
    <ligand>
        <name>dimethylallyl phosphate</name>
        <dbReference type="ChEBI" id="CHEBI:88052"/>
    </ligand>
</feature>
<comment type="similarity">
    <text evidence="5">Belongs to the UbiX/PAD1 family.</text>
</comment>
<reference evidence="8" key="1">
    <citation type="submission" date="2021-08" db="EMBL/GenBank/DDBJ databases">
        <authorList>
            <person name="Stevens D.C."/>
        </authorList>
    </citation>
    <scope>NUCLEOTIDE SEQUENCE</scope>
    <source>
        <strain evidence="8">DSM 53165</strain>
    </source>
</reference>
<dbReference type="Pfam" id="PF02441">
    <property type="entry name" value="Flavoprotein"/>
    <property type="match status" value="1"/>
</dbReference>
<accession>A0ABS7TXR2</accession>
<proteinExistence type="inferred from homology"/>
<dbReference type="InterPro" id="IPR003382">
    <property type="entry name" value="Flavoprotein"/>
</dbReference>
<evidence type="ECO:0000256" key="1">
    <source>
        <dbReference type="ARBA" id="ARBA00022602"/>
    </source>
</evidence>
<feature type="binding site" evidence="5">
    <location>
        <position position="47"/>
    </location>
    <ligand>
        <name>FMN</name>
        <dbReference type="ChEBI" id="CHEBI:58210"/>
    </ligand>
</feature>
<dbReference type="EC" id="2.5.1.129" evidence="5"/>
<feature type="domain" description="Flavoprotein" evidence="7">
    <location>
        <begin position="1"/>
        <end position="280"/>
    </location>
</feature>
<evidence type="ECO:0000256" key="4">
    <source>
        <dbReference type="ARBA" id="ARBA00022679"/>
    </source>
</evidence>
<gene>
    <name evidence="5" type="primary">ubiX</name>
    <name evidence="8" type="ORF">K7C98_27780</name>
</gene>
<protein>
    <recommendedName>
        <fullName evidence="5">Flavin prenyltransferase UbiX</fullName>
        <ecNumber evidence="5">2.5.1.129</ecNumber>
    </recommendedName>
</protein>
<keyword evidence="1 5" id="KW-0637">Prenyltransferase</keyword>
<keyword evidence="3 5" id="KW-0288">FMN</keyword>
<evidence type="ECO:0000256" key="5">
    <source>
        <dbReference type="HAMAP-Rule" id="MF_01984"/>
    </source>
</evidence>
<comment type="function">
    <text evidence="5">Flavin prenyltransferase that catalyzes the synthesis of the prenylated FMN cofactor (prenyl-FMN) for 4-hydroxy-3-polyprenylbenzoic acid decarboxylase UbiD. The prenyltransferase is metal-independent and links a dimethylallyl moiety from dimethylallyl monophosphate (DMAP) to the flavin N5 and C6 atoms of FMN.</text>
</comment>
<name>A0ABS7TXR2_9BACT</name>
<evidence type="ECO:0000256" key="3">
    <source>
        <dbReference type="ARBA" id="ARBA00022643"/>
    </source>
</evidence>
<dbReference type="InterPro" id="IPR004507">
    <property type="entry name" value="UbiX-like"/>
</dbReference>
<evidence type="ECO:0000256" key="6">
    <source>
        <dbReference type="SAM" id="MobiDB-lite"/>
    </source>
</evidence>
<dbReference type="Gene3D" id="3.40.50.1950">
    <property type="entry name" value="Flavin prenyltransferase-like"/>
    <property type="match status" value="1"/>
</dbReference>
<evidence type="ECO:0000256" key="2">
    <source>
        <dbReference type="ARBA" id="ARBA00022630"/>
    </source>
</evidence>
<comment type="catalytic activity">
    <reaction evidence="5">
        <text>dimethylallyl phosphate + FMNH2 = prenylated FMNH2 + phosphate</text>
        <dbReference type="Rhea" id="RHEA:37743"/>
        <dbReference type="ChEBI" id="CHEBI:43474"/>
        <dbReference type="ChEBI" id="CHEBI:57618"/>
        <dbReference type="ChEBI" id="CHEBI:87467"/>
        <dbReference type="ChEBI" id="CHEBI:88052"/>
        <dbReference type="EC" id="2.5.1.129"/>
    </reaction>
</comment>
<dbReference type="HAMAP" id="MF_01984">
    <property type="entry name" value="ubiX_pad"/>
    <property type="match status" value="1"/>
</dbReference>
<feature type="binding site" evidence="5">
    <location>
        <position position="230"/>
    </location>
    <ligand>
        <name>FMN</name>
        <dbReference type="ChEBI" id="CHEBI:58210"/>
    </ligand>
</feature>
<organism evidence="8 9">
    <name type="scientific">Nannocystis pusilla</name>
    <dbReference type="NCBI Taxonomy" id="889268"/>
    <lineage>
        <taxon>Bacteria</taxon>
        <taxon>Pseudomonadati</taxon>
        <taxon>Myxococcota</taxon>
        <taxon>Polyangia</taxon>
        <taxon>Nannocystales</taxon>
        <taxon>Nannocystaceae</taxon>
        <taxon>Nannocystis</taxon>
    </lineage>
</organism>
<evidence type="ECO:0000259" key="7">
    <source>
        <dbReference type="Pfam" id="PF02441"/>
    </source>
</evidence>
<sequence length="297" mass="30642">MKLVVVVTGASGAIYARRALHVLADLRAGTWPNEPARSDLQVDWVASATAPQVWQTELGEPMPDEIVAGWESAESGESTGVEPVHGASGAGESTEVGPAHGAGEPTGSSTRRSRSGAPGPRGPRPRTSPPTEFFGSGVIAGRDGRPPSGPRVAAGEVGSAAPPVAGLRRWDRGDFSAPFASGSNAPDAVLVMPCSMSALSRVAHGGGDDLAARACEVALKERRRLVLVVRETPLSLVHLRNMVAATEAGAVILPAVPSFYGAVRTLDDAVDTVVARALDHVGLRVALTRRWGAPEAP</sequence>
<evidence type="ECO:0000313" key="8">
    <source>
        <dbReference type="EMBL" id="MBZ5713054.1"/>
    </source>
</evidence>
<evidence type="ECO:0000313" key="9">
    <source>
        <dbReference type="Proteomes" id="UP001139031"/>
    </source>
</evidence>
<keyword evidence="9" id="KW-1185">Reference proteome</keyword>
<dbReference type="SUPFAM" id="SSF52507">
    <property type="entry name" value="Homo-oligomeric flavin-containing Cys decarboxylases, HFCD"/>
    <property type="match status" value="1"/>
</dbReference>
<dbReference type="Proteomes" id="UP001139031">
    <property type="component" value="Unassembled WGS sequence"/>
</dbReference>
<feature type="region of interest" description="Disordered" evidence="6">
    <location>
        <begin position="73"/>
        <end position="159"/>
    </location>
</feature>
<comment type="caution">
    <text evidence="5">Lacks conserved residue(s) required for the propagation of feature annotation.</text>
</comment>
<feature type="binding site" evidence="5">
    <location>
        <begin position="9"/>
        <end position="11"/>
    </location>
    <ligand>
        <name>FMN</name>
        <dbReference type="ChEBI" id="CHEBI:58210"/>
    </ligand>
</feature>
<keyword evidence="2 5" id="KW-0285">Flavoprotein</keyword>
<feature type="compositionally biased region" description="Low complexity" evidence="6">
    <location>
        <begin position="105"/>
        <end position="118"/>
    </location>
</feature>
<dbReference type="EMBL" id="JAIRAU010000039">
    <property type="protein sequence ID" value="MBZ5713054.1"/>
    <property type="molecule type" value="Genomic_DNA"/>
</dbReference>
<dbReference type="RefSeq" id="WP_224194801.1">
    <property type="nucleotide sequence ID" value="NZ_JAIRAU010000039.1"/>
</dbReference>
<keyword evidence="4 5" id="KW-0808">Transferase</keyword>
<dbReference type="InterPro" id="IPR036551">
    <property type="entry name" value="Flavin_trans-like"/>
</dbReference>